<feature type="domain" description="GmrSD restriction endonucleases N-terminal" evidence="1">
    <location>
        <begin position="11"/>
        <end position="186"/>
    </location>
</feature>
<protein>
    <submittedName>
        <fullName evidence="3">Uncharacterized protein</fullName>
    </submittedName>
</protein>
<sequence>MASLEKNIITVKDLLSTDDLQIPSYQRPYKWTAKNVNQLIDDILLHKEKSAYRLGTLVIHKEKEIFNIVDGQQRSLTLTLIAYAIIENRTDILQKINPKEDIINYIPKLLNLSFTNDISKFNIQNNYKEIKRRIREFDKESIFFFFFKCELVQIILSDISEAFQFFDSQNSRGKDLEPHDLLKAFHLREMAHLSTEEKQKSVLNWELMETGELSNLFSLYLYRIRNWSKGYPARYFTKDEVDVFKGISPNIQEDYPFAQSFRIVHHYTDNYKNSYHRNIDKNEFEYPFQIDQTIINGKRFFEMIAHYKKVIDNVKSNQLKIFEKKDGKDYSVLEVLENYAGRYRTGDKYIRVLFDCGIIYFLDKFGEKDISKAIDKIFIWAYTLRLQMQAVQIASIDNYALTNKKIFKKIREATRPNDIVNLKLETLNKNRSTKTNEIVELFEKMNYYDGK</sequence>
<dbReference type="EMBL" id="SNRY01003114">
    <property type="protein sequence ID" value="KAA6322157.1"/>
    <property type="molecule type" value="Genomic_DNA"/>
</dbReference>
<dbReference type="Pfam" id="PF03235">
    <property type="entry name" value="GmrSD_N"/>
    <property type="match status" value="1"/>
</dbReference>
<dbReference type="InterPro" id="IPR057156">
    <property type="entry name" value="DUF7834"/>
</dbReference>
<organism evidence="3">
    <name type="scientific">termite gut metagenome</name>
    <dbReference type="NCBI Taxonomy" id="433724"/>
    <lineage>
        <taxon>unclassified sequences</taxon>
        <taxon>metagenomes</taxon>
        <taxon>organismal metagenomes</taxon>
    </lineage>
</organism>
<feature type="domain" description="DUF7834" evidence="2">
    <location>
        <begin position="197"/>
        <end position="436"/>
    </location>
</feature>
<evidence type="ECO:0000259" key="2">
    <source>
        <dbReference type="Pfam" id="PF25202"/>
    </source>
</evidence>
<comment type="caution">
    <text evidence="3">The sequence shown here is derived from an EMBL/GenBank/DDBJ whole genome shotgun (WGS) entry which is preliminary data.</text>
</comment>
<dbReference type="InterPro" id="IPR004919">
    <property type="entry name" value="GmrSD_N"/>
</dbReference>
<reference evidence="3" key="1">
    <citation type="submission" date="2019-03" db="EMBL/GenBank/DDBJ databases">
        <title>Single cell metagenomics reveals metabolic interactions within the superorganism composed of flagellate Streblomastix strix and complex community of Bacteroidetes bacteria on its surface.</title>
        <authorList>
            <person name="Treitli S.C."/>
            <person name="Kolisko M."/>
            <person name="Husnik F."/>
            <person name="Keeling P."/>
            <person name="Hampl V."/>
        </authorList>
    </citation>
    <scope>NUCLEOTIDE SEQUENCE</scope>
    <source>
        <strain evidence="3">STM</strain>
    </source>
</reference>
<gene>
    <name evidence="3" type="ORF">EZS27_028269</name>
</gene>
<dbReference type="PANTHER" id="PTHR35149:SF1">
    <property type="entry name" value="DUF5655 DOMAIN-CONTAINING PROTEIN"/>
    <property type="match status" value="1"/>
</dbReference>
<evidence type="ECO:0000313" key="3">
    <source>
        <dbReference type="EMBL" id="KAA6322157.1"/>
    </source>
</evidence>
<dbReference type="AlphaFoldDB" id="A0A5J4QJW2"/>
<dbReference type="Pfam" id="PF25202">
    <property type="entry name" value="DUF7834"/>
    <property type="match status" value="1"/>
</dbReference>
<proteinExistence type="predicted"/>
<name>A0A5J4QJW2_9ZZZZ</name>
<dbReference type="PANTHER" id="PTHR35149">
    <property type="entry name" value="SLL5132 PROTEIN"/>
    <property type="match status" value="1"/>
</dbReference>
<evidence type="ECO:0000259" key="1">
    <source>
        <dbReference type="Pfam" id="PF03235"/>
    </source>
</evidence>
<accession>A0A5J4QJW2</accession>